<dbReference type="EMBL" id="UGRY01000002">
    <property type="protein sequence ID" value="SUA74910.1"/>
    <property type="molecule type" value="Genomic_DNA"/>
</dbReference>
<gene>
    <name evidence="3" type="ORF">NCTC1934_01816</name>
</gene>
<evidence type="ECO:0000256" key="1">
    <source>
        <dbReference type="SAM" id="MobiDB-lite"/>
    </source>
</evidence>
<feature type="transmembrane region" description="Helical" evidence="2">
    <location>
        <begin position="456"/>
        <end position="475"/>
    </location>
</feature>
<feature type="transmembrane region" description="Helical" evidence="2">
    <location>
        <begin position="383"/>
        <end position="410"/>
    </location>
</feature>
<feature type="transmembrane region" description="Helical" evidence="2">
    <location>
        <begin position="37"/>
        <end position="55"/>
    </location>
</feature>
<feature type="transmembrane region" description="Helical" evidence="2">
    <location>
        <begin position="87"/>
        <end position="110"/>
    </location>
</feature>
<dbReference type="PANTHER" id="PTHR23530:SF1">
    <property type="entry name" value="PERMEASE, MAJOR FACILITATOR SUPERFAMILY-RELATED"/>
    <property type="match status" value="1"/>
</dbReference>
<feature type="transmembrane region" description="Helical" evidence="2">
    <location>
        <begin position="322"/>
        <end position="345"/>
    </location>
</feature>
<organism evidence="3 4">
    <name type="scientific">Nocardia otitidiscaviarum</name>
    <dbReference type="NCBI Taxonomy" id="1823"/>
    <lineage>
        <taxon>Bacteria</taxon>
        <taxon>Bacillati</taxon>
        <taxon>Actinomycetota</taxon>
        <taxon>Actinomycetes</taxon>
        <taxon>Mycobacteriales</taxon>
        <taxon>Nocardiaceae</taxon>
        <taxon>Nocardia</taxon>
    </lineage>
</organism>
<dbReference type="RefSeq" id="WP_255221933.1">
    <property type="nucleotide sequence ID" value="NZ_UGRY01000002.1"/>
</dbReference>
<evidence type="ECO:0000256" key="2">
    <source>
        <dbReference type="SAM" id="Phobius"/>
    </source>
</evidence>
<evidence type="ECO:0000313" key="4">
    <source>
        <dbReference type="Proteomes" id="UP000255467"/>
    </source>
</evidence>
<dbReference type="InterPro" id="IPR053160">
    <property type="entry name" value="MFS_DHA3_Transporter"/>
</dbReference>
<dbReference type="Gene3D" id="1.20.1250.20">
    <property type="entry name" value="MFS general substrate transporter like domains"/>
    <property type="match status" value="1"/>
</dbReference>
<proteinExistence type="predicted"/>
<dbReference type="PANTHER" id="PTHR23530">
    <property type="entry name" value="TRANSPORT PROTEIN-RELATED"/>
    <property type="match status" value="1"/>
</dbReference>
<dbReference type="Pfam" id="PF07690">
    <property type="entry name" value="MFS_1"/>
    <property type="match status" value="1"/>
</dbReference>
<dbReference type="InterPro" id="IPR011701">
    <property type="entry name" value="MFS"/>
</dbReference>
<feature type="transmembrane region" description="Helical" evidence="2">
    <location>
        <begin position="296"/>
        <end position="316"/>
    </location>
</feature>
<dbReference type="InterPro" id="IPR036259">
    <property type="entry name" value="MFS_trans_sf"/>
</dbReference>
<keyword evidence="2" id="KW-1133">Transmembrane helix</keyword>
<keyword evidence="2" id="KW-0472">Membrane</keyword>
<name>A0A378YEE5_9NOCA</name>
<dbReference type="Proteomes" id="UP000255467">
    <property type="component" value="Unassembled WGS sequence"/>
</dbReference>
<dbReference type="SUPFAM" id="SSF103473">
    <property type="entry name" value="MFS general substrate transporter"/>
    <property type="match status" value="1"/>
</dbReference>
<evidence type="ECO:0000313" key="3">
    <source>
        <dbReference type="EMBL" id="SUA74910.1"/>
    </source>
</evidence>
<protein>
    <submittedName>
        <fullName evidence="3">Major Facilitator Superfamily</fullName>
    </submittedName>
</protein>
<dbReference type="AlphaFoldDB" id="A0A378YEE5"/>
<keyword evidence="4" id="KW-1185">Reference proteome</keyword>
<dbReference type="STRING" id="1406858.GCA_000710895_02795"/>
<reference evidence="3 4" key="1">
    <citation type="submission" date="2018-06" db="EMBL/GenBank/DDBJ databases">
        <authorList>
            <consortium name="Pathogen Informatics"/>
            <person name="Doyle S."/>
        </authorList>
    </citation>
    <scope>NUCLEOTIDE SEQUENCE [LARGE SCALE GENOMIC DNA]</scope>
    <source>
        <strain evidence="3 4">NCTC1934</strain>
    </source>
</reference>
<keyword evidence="2" id="KW-0812">Transmembrane</keyword>
<feature type="transmembrane region" description="Helical" evidence="2">
    <location>
        <begin position="12"/>
        <end position="31"/>
    </location>
</feature>
<feature type="transmembrane region" description="Helical" evidence="2">
    <location>
        <begin position="156"/>
        <end position="177"/>
    </location>
</feature>
<feature type="transmembrane region" description="Helical" evidence="2">
    <location>
        <begin position="431"/>
        <end position="450"/>
    </location>
</feature>
<accession>A0A378YEE5</accession>
<dbReference type="GO" id="GO:0022857">
    <property type="term" value="F:transmembrane transporter activity"/>
    <property type="evidence" value="ECO:0007669"/>
    <property type="project" value="InterPro"/>
</dbReference>
<feature type="region of interest" description="Disordered" evidence="1">
    <location>
        <begin position="183"/>
        <end position="229"/>
    </location>
</feature>
<sequence length="487" mass="49721">MRAVLFRGSADLIPLFALYALIFADHGLSTAQISGLLAIWSATAFLLEVPSGAWADTVSRRGLLIVSGLLLVAGFGMWTVFPSYLGFALGFVLWGTSGALLSGTFEALLYDELAARGETADYARIMGYTRAASETAALVGILAAAPLYAWGGYALVGWSSVAIAALHTALALTLPAAPKTVTAEQAQDLADAEEPTAPPRPHADDSGSTPHHRTPSPNPAALSGPAALSVPAGSPVPAVSGSAVLPGPMRAPGSAPQSGVVGATTPAAPASVFGRYIFMLRTGLGEAVRVRPVRHALYLGALLYGMTAFDEYFALLADDAGVPPWATALLVGLTVVGALLGATLAGRTEAVRARAMAIALAVGGVLFIGGALLPGLAAYRPEAVYPLTIAGFTAIGIAYGIVYNAGVVAAARLQDAIEGPARATVTSVSGLLEEVFSLAVFAFVALASLWLPIPPIVALLGLPILVTALLVPAWLPPRAVGEPHDAR</sequence>
<feature type="transmembrane region" description="Helical" evidence="2">
    <location>
        <begin position="357"/>
        <end position="377"/>
    </location>
</feature>
<feature type="transmembrane region" description="Helical" evidence="2">
    <location>
        <begin position="131"/>
        <end position="150"/>
    </location>
</feature>
<feature type="transmembrane region" description="Helical" evidence="2">
    <location>
        <begin position="62"/>
        <end position="81"/>
    </location>
</feature>